<proteinExistence type="predicted"/>
<sequence>METVPPGRRP</sequence>
<name>A0A0E9VFF6_ANGAN</name>
<reference evidence="1" key="2">
    <citation type="journal article" date="2015" name="Fish Shellfish Immunol.">
        <title>Early steps in the European eel (Anguilla anguilla)-Vibrio vulnificus interaction in the gills: Role of the RtxA13 toxin.</title>
        <authorList>
            <person name="Callol A."/>
            <person name="Pajuelo D."/>
            <person name="Ebbesson L."/>
            <person name="Teles M."/>
            <person name="MacKenzie S."/>
            <person name="Amaro C."/>
        </authorList>
    </citation>
    <scope>NUCLEOTIDE SEQUENCE</scope>
</reference>
<organism evidence="1">
    <name type="scientific">Anguilla anguilla</name>
    <name type="common">European freshwater eel</name>
    <name type="synonym">Muraena anguilla</name>
    <dbReference type="NCBI Taxonomy" id="7936"/>
    <lineage>
        <taxon>Eukaryota</taxon>
        <taxon>Metazoa</taxon>
        <taxon>Chordata</taxon>
        <taxon>Craniata</taxon>
        <taxon>Vertebrata</taxon>
        <taxon>Euteleostomi</taxon>
        <taxon>Actinopterygii</taxon>
        <taxon>Neopterygii</taxon>
        <taxon>Teleostei</taxon>
        <taxon>Anguilliformes</taxon>
        <taxon>Anguillidae</taxon>
        <taxon>Anguilla</taxon>
    </lineage>
</organism>
<reference evidence="1" key="1">
    <citation type="submission" date="2014-11" db="EMBL/GenBank/DDBJ databases">
        <authorList>
            <person name="Amaro Gonzalez C."/>
        </authorList>
    </citation>
    <scope>NUCLEOTIDE SEQUENCE</scope>
</reference>
<protein>
    <submittedName>
        <fullName evidence="1">Uncharacterized protein</fullName>
    </submittedName>
</protein>
<accession>A0A0E9VFF6</accession>
<evidence type="ECO:0000313" key="1">
    <source>
        <dbReference type="EMBL" id="JAH75923.1"/>
    </source>
</evidence>
<dbReference type="EMBL" id="GBXM01032654">
    <property type="protein sequence ID" value="JAH75923.1"/>
    <property type="molecule type" value="Transcribed_RNA"/>
</dbReference>
<dbReference type="EMBL" id="GBXM01071711">
    <property type="protein sequence ID" value="JAH36866.1"/>
    <property type="molecule type" value="Transcribed_RNA"/>
</dbReference>